<dbReference type="EMBL" id="MRCG01000016">
    <property type="protein sequence ID" value="OKH45684.1"/>
    <property type="molecule type" value="Genomic_DNA"/>
</dbReference>
<reference evidence="1 2" key="1">
    <citation type="submission" date="2016-11" db="EMBL/GenBank/DDBJ databases">
        <title>Draft Genome Sequences of Nine Cyanobacterial Strains from Diverse Habitats.</title>
        <authorList>
            <person name="Zhu T."/>
            <person name="Hou S."/>
            <person name="Lu X."/>
            <person name="Hess W.R."/>
        </authorList>
    </citation>
    <scope>NUCLEOTIDE SEQUENCE [LARGE SCALE GENOMIC DNA]</scope>
    <source>
        <strain evidence="1 2">NIES-30</strain>
    </source>
</reference>
<comment type="caution">
    <text evidence="1">The sequence shown here is derived from an EMBL/GenBank/DDBJ whole genome shotgun (WGS) entry which is preliminary data.</text>
</comment>
<protein>
    <submittedName>
        <fullName evidence="1">Uncharacterized protein</fullName>
    </submittedName>
</protein>
<dbReference type="STRING" id="549789.NIES30_19370"/>
<dbReference type="RefSeq" id="WP_073610089.1">
    <property type="nucleotide sequence ID" value="NZ_MRCG01000016.1"/>
</dbReference>
<proteinExistence type="predicted"/>
<dbReference type="AlphaFoldDB" id="A0A1U7J1D5"/>
<evidence type="ECO:0000313" key="2">
    <source>
        <dbReference type="Proteomes" id="UP000185557"/>
    </source>
</evidence>
<keyword evidence="2" id="KW-1185">Reference proteome</keyword>
<gene>
    <name evidence="1" type="ORF">NIES30_19370</name>
</gene>
<organism evidence="1 2">
    <name type="scientific">Phormidium tenue NIES-30</name>
    <dbReference type="NCBI Taxonomy" id="549789"/>
    <lineage>
        <taxon>Bacteria</taxon>
        <taxon>Bacillati</taxon>
        <taxon>Cyanobacteriota</taxon>
        <taxon>Cyanophyceae</taxon>
        <taxon>Oscillatoriophycideae</taxon>
        <taxon>Oscillatoriales</taxon>
        <taxon>Oscillatoriaceae</taxon>
        <taxon>Phormidium</taxon>
    </lineage>
</organism>
<evidence type="ECO:0000313" key="1">
    <source>
        <dbReference type="EMBL" id="OKH45684.1"/>
    </source>
</evidence>
<dbReference type="Proteomes" id="UP000185557">
    <property type="component" value="Unassembled WGS sequence"/>
</dbReference>
<name>A0A1U7J1D5_9CYAN</name>
<dbReference type="OrthoDB" id="527381at2"/>
<sequence length="377" mass="37720">MSLTDTDLSPNQDFFNEEEAIVEFTPNEAFFSSTSVLTLLAAFDPGFADLVSDFASALPDATGQISVEDGLFDANLLLADGTALTGTFDAPTTLRGFADLAAVSDGTFTLDGGILEAAIATDDQTATVLGFDLSAAAGTFVLDAINAIDDTVPFANGAFTLDSATALGPISGTVDVAGGDLNLDLATPFGQLVADIDFQDDAVVPFAAALPLVGDINGAVDLNSGNIVASLGAFGDLSVPLSAVTGSLTLADGLASLDASVPIGSGLSLPVATDFAIGPLASEYVAEFVQDLNGTGTLTDGVLDAAIEGPLGLFETTFDVVAFTNQGADFFAGIDGVIDVSGGIATTSLITPLGDINDSLDLATIAPALEASAAAPI</sequence>
<accession>A0A1U7J1D5</accession>